<dbReference type="GO" id="GO:0009306">
    <property type="term" value="P:protein secretion"/>
    <property type="evidence" value="ECO:0007669"/>
    <property type="project" value="InterPro"/>
</dbReference>
<evidence type="ECO:0000256" key="3">
    <source>
        <dbReference type="ARBA" id="ARBA00023136"/>
    </source>
</evidence>
<comment type="subcellular location">
    <subcellularLocation>
        <location evidence="1">Membrane</location>
    </subcellularLocation>
</comment>
<comment type="similarity">
    <text evidence="4">Belongs to the bacterial secretin family.</text>
</comment>
<name>U7VC62_9FUSO</name>
<evidence type="ECO:0000256" key="2">
    <source>
        <dbReference type="ARBA" id="ARBA00022729"/>
    </source>
</evidence>
<dbReference type="Gene3D" id="3.30.1370.120">
    <property type="match status" value="1"/>
</dbReference>
<proteinExistence type="inferred from homology"/>
<dbReference type="eggNOG" id="COG1450">
    <property type="taxonomic scope" value="Bacteria"/>
</dbReference>
<feature type="domain" description="Type II/III secretion system secretin-like" evidence="5">
    <location>
        <begin position="343"/>
        <end position="516"/>
    </location>
</feature>
<evidence type="ECO:0000259" key="5">
    <source>
        <dbReference type="Pfam" id="PF00263"/>
    </source>
</evidence>
<reference evidence="6 7" key="1">
    <citation type="submission" date="2013-08" db="EMBL/GenBank/DDBJ databases">
        <authorList>
            <person name="Weinstock G."/>
            <person name="Sodergren E."/>
            <person name="Wylie T."/>
            <person name="Fulton L."/>
            <person name="Fulton R."/>
            <person name="Fronick C."/>
            <person name="O'Laughlin M."/>
            <person name="Godfrey J."/>
            <person name="Miner T."/>
            <person name="Herter B."/>
            <person name="Appelbaum E."/>
            <person name="Cordes M."/>
            <person name="Lek S."/>
            <person name="Wollam A."/>
            <person name="Pepin K.H."/>
            <person name="Palsikar V.B."/>
            <person name="Mitreva M."/>
            <person name="Wilson R.K."/>
        </authorList>
    </citation>
    <scope>NUCLEOTIDE SEQUENCE [LARGE SCALE GENOMIC DNA]</scope>
    <source>
        <strain evidence="6 7">ATCC BAA-474</strain>
    </source>
</reference>
<sequence length="518" mass="58747">MKYKIFILFIFIYFTNFSMETYPKELDLKDVPIVDLFAHLSKYSKYTMIGDSYVKDIIVDGYFKKGTSIDEILGVMEVTYGLTKIKNGKTLIFRGRKSEDKDMLVGKVFDKNTNKELKGVKIILKKRETIEAYSGTYGEYLIDSIVKGTYFISILSDDYTYNGDFLEIKDGVNKFDFYVERKNLNFPKNIPQEREQKNKKDDIIENISLENLNHEEIEKIIKETFEDKLKVSISSGNNSIVLFGKGDIVYTAKSLIKKLDKRKKQVRVTAEIIDVKENLFEELGFNWAYDTQGKLSDKSSGIYLETLISGTVDGLGEIMGSSINFISKFNSGKDVLDLTLTLLETTQDLTINALPSIILLNGESGVLKMTEEVIVGQDKEENTNNDTVTYTPIFKEAGIILKVLPYIKEDNSVYLDLNLEASDFKLKKSLKPSDINSGTFNADGGSKISRNLQTKVRLKNNDVILIGGLKRKIDQKINSKVPILSEIPAVGILFKSKSSRLEHTDLYIKLKAEVIEEI</sequence>
<protein>
    <recommendedName>
        <fullName evidence="5">Type II/III secretion system secretin-like domain-containing protein</fullName>
    </recommendedName>
</protein>
<evidence type="ECO:0000313" key="7">
    <source>
        <dbReference type="Proteomes" id="UP000017081"/>
    </source>
</evidence>
<dbReference type="AlphaFoldDB" id="U7VC62"/>
<dbReference type="HOGENOM" id="CLU_040407_0_0_0"/>
<evidence type="ECO:0000313" key="6">
    <source>
        <dbReference type="EMBL" id="ERT69115.1"/>
    </source>
</evidence>
<dbReference type="GO" id="GO:0016020">
    <property type="term" value="C:membrane"/>
    <property type="evidence" value="ECO:0007669"/>
    <property type="project" value="UniProtKB-SubCell"/>
</dbReference>
<organism evidence="6 7">
    <name type="scientific">Cetobacterium somerae ATCC BAA-474</name>
    <dbReference type="NCBI Taxonomy" id="1319815"/>
    <lineage>
        <taxon>Bacteria</taxon>
        <taxon>Fusobacteriati</taxon>
        <taxon>Fusobacteriota</taxon>
        <taxon>Fusobacteriia</taxon>
        <taxon>Fusobacteriales</taxon>
        <taxon>Fusobacteriaceae</taxon>
        <taxon>Cetobacterium</taxon>
    </lineage>
</organism>
<comment type="caution">
    <text evidence="6">The sequence shown here is derived from an EMBL/GenBank/DDBJ whole genome shotgun (WGS) entry which is preliminary data.</text>
</comment>
<dbReference type="STRING" id="1319815.HMPREF0202_00964"/>
<evidence type="ECO:0000256" key="1">
    <source>
        <dbReference type="ARBA" id="ARBA00004370"/>
    </source>
</evidence>
<dbReference type="PRINTS" id="PR00811">
    <property type="entry name" value="BCTERIALGSPD"/>
</dbReference>
<dbReference type="SUPFAM" id="SSF49478">
    <property type="entry name" value="Cna protein B-type domain"/>
    <property type="match status" value="1"/>
</dbReference>
<dbReference type="InterPro" id="IPR004846">
    <property type="entry name" value="T2SS/T3SS_dom"/>
</dbReference>
<dbReference type="InterPro" id="IPR050810">
    <property type="entry name" value="Bact_Secretion_Sys_Channel"/>
</dbReference>
<dbReference type="InterPro" id="IPR001775">
    <property type="entry name" value="GspD/PilQ"/>
</dbReference>
<dbReference type="PANTHER" id="PTHR30332">
    <property type="entry name" value="PROBABLE GENERAL SECRETION PATHWAY PROTEIN D"/>
    <property type="match status" value="1"/>
</dbReference>
<dbReference type="RefSeq" id="WP_023050509.1">
    <property type="nucleotide sequence ID" value="NZ_CP173065.2"/>
</dbReference>
<dbReference type="Proteomes" id="UP000017081">
    <property type="component" value="Unassembled WGS sequence"/>
</dbReference>
<accession>U7VC62</accession>
<evidence type="ECO:0000256" key="4">
    <source>
        <dbReference type="RuleBase" id="RU004003"/>
    </source>
</evidence>
<dbReference type="InterPro" id="IPR038591">
    <property type="entry name" value="NolW-like_sf"/>
</dbReference>
<keyword evidence="7" id="KW-1185">Reference proteome</keyword>
<dbReference type="EMBL" id="AXZF01000037">
    <property type="protein sequence ID" value="ERT69115.1"/>
    <property type="molecule type" value="Genomic_DNA"/>
</dbReference>
<dbReference type="GO" id="GO:0015627">
    <property type="term" value="C:type II protein secretion system complex"/>
    <property type="evidence" value="ECO:0007669"/>
    <property type="project" value="TreeGrafter"/>
</dbReference>
<keyword evidence="3" id="KW-0472">Membrane</keyword>
<dbReference type="PANTHER" id="PTHR30332:SF24">
    <property type="entry name" value="SECRETIN GSPD-RELATED"/>
    <property type="match status" value="1"/>
</dbReference>
<gene>
    <name evidence="6" type="ORF">HMPREF0202_00964</name>
</gene>
<dbReference type="Pfam" id="PF00263">
    <property type="entry name" value="Secretin"/>
    <property type="match status" value="1"/>
</dbReference>
<keyword evidence="2" id="KW-0732">Signal</keyword>